<organism evidence="4 5">
    <name type="scientific">Pseudomassariella vexata</name>
    <dbReference type="NCBI Taxonomy" id="1141098"/>
    <lineage>
        <taxon>Eukaryota</taxon>
        <taxon>Fungi</taxon>
        <taxon>Dikarya</taxon>
        <taxon>Ascomycota</taxon>
        <taxon>Pezizomycotina</taxon>
        <taxon>Sordariomycetes</taxon>
        <taxon>Xylariomycetidae</taxon>
        <taxon>Amphisphaeriales</taxon>
        <taxon>Pseudomassariaceae</taxon>
        <taxon>Pseudomassariella</taxon>
    </lineage>
</organism>
<dbReference type="PANTHER" id="PTHR12289">
    <property type="entry name" value="METAXIN RELATED"/>
    <property type="match status" value="1"/>
</dbReference>
<dbReference type="STRING" id="1141098.A0A1Y2EB05"/>
<accession>A0A1Y2EB05</accession>
<dbReference type="Pfam" id="PF17172">
    <property type="entry name" value="GST_N_4"/>
    <property type="match status" value="1"/>
</dbReference>
<gene>
    <name evidence="4" type="ORF">BCR38DRAFT_335148</name>
</gene>
<evidence type="ECO:0000313" key="5">
    <source>
        <dbReference type="Proteomes" id="UP000193689"/>
    </source>
</evidence>
<evidence type="ECO:0000259" key="2">
    <source>
        <dbReference type="Pfam" id="PF17171"/>
    </source>
</evidence>
<feature type="compositionally biased region" description="Polar residues" evidence="1">
    <location>
        <begin position="115"/>
        <end position="126"/>
    </location>
</feature>
<reference evidence="4 5" key="1">
    <citation type="submission" date="2016-07" db="EMBL/GenBank/DDBJ databases">
        <title>Pervasive Adenine N6-methylation of Active Genes in Fungi.</title>
        <authorList>
            <consortium name="DOE Joint Genome Institute"/>
            <person name="Mondo S.J."/>
            <person name="Dannebaum R.O."/>
            <person name="Kuo R.C."/>
            <person name="Labutti K."/>
            <person name="Haridas S."/>
            <person name="Kuo A."/>
            <person name="Salamov A."/>
            <person name="Ahrendt S.R."/>
            <person name="Lipzen A."/>
            <person name="Sullivan W."/>
            <person name="Andreopoulos W.B."/>
            <person name="Clum A."/>
            <person name="Lindquist E."/>
            <person name="Daum C."/>
            <person name="Ramamoorthy G.K."/>
            <person name="Gryganskyi A."/>
            <person name="Culley D."/>
            <person name="Magnuson J.K."/>
            <person name="James T.Y."/>
            <person name="O'Malley M.A."/>
            <person name="Stajich J.E."/>
            <person name="Spatafora J.W."/>
            <person name="Visel A."/>
            <person name="Grigoriev I.V."/>
        </authorList>
    </citation>
    <scope>NUCLEOTIDE SEQUENCE [LARGE SCALE GENOMIC DNA]</scope>
    <source>
        <strain evidence="4 5">CBS 129021</strain>
    </source>
</reference>
<keyword evidence="5" id="KW-1185">Reference proteome</keyword>
<dbReference type="CDD" id="cd03193">
    <property type="entry name" value="GST_C_Metaxin"/>
    <property type="match status" value="1"/>
</dbReference>
<feature type="domain" description="Thioredoxin-like fold" evidence="3">
    <location>
        <begin position="76"/>
        <end position="173"/>
    </location>
</feature>
<dbReference type="GO" id="GO:0001401">
    <property type="term" value="C:SAM complex"/>
    <property type="evidence" value="ECO:0007669"/>
    <property type="project" value="TreeGrafter"/>
</dbReference>
<dbReference type="GeneID" id="63771582"/>
<dbReference type="Pfam" id="PF17171">
    <property type="entry name" value="GST_C_6"/>
    <property type="match status" value="1"/>
</dbReference>
<comment type="caution">
    <text evidence="4">The sequence shown here is derived from an EMBL/GenBank/DDBJ whole genome shotgun (WGS) entry which is preliminary data.</text>
</comment>
<dbReference type="Proteomes" id="UP000193689">
    <property type="component" value="Unassembled WGS sequence"/>
</dbReference>
<dbReference type="InterPro" id="IPR033468">
    <property type="entry name" value="Metaxin_GST"/>
</dbReference>
<dbReference type="PANTHER" id="PTHR12289:SF44">
    <property type="entry name" value="OUTER MEMBRANE PROTEIN (SAM35), PUTATIVE (AFU_ORTHOLOGUE AFUA_1G13180)-RELATED"/>
    <property type="match status" value="1"/>
</dbReference>
<dbReference type="RefSeq" id="XP_040719036.1">
    <property type="nucleotide sequence ID" value="XM_040855370.1"/>
</dbReference>
<evidence type="ECO:0008006" key="6">
    <source>
        <dbReference type="Google" id="ProtNLM"/>
    </source>
</evidence>
<dbReference type="InterPro" id="IPR050931">
    <property type="entry name" value="Mito_Protein_Transport_Metaxin"/>
</dbReference>
<dbReference type="OrthoDB" id="198787at2759"/>
<dbReference type="GO" id="GO:0007005">
    <property type="term" value="P:mitochondrion organization"/>
    <property type="evidence" value="ECO:0007669"/>
    <property type="project" value="TreeGrafter"/>
</dbReference>
<name>A0A1Y2EB05_9PEZI</name>
<evidence type="ECO:0000313" key="4">
    <source>
        <dbReference type="EMBL" id="ORY68749.1"/>
    </source>
</evidence>
<evidence type="ECO:0000259" key="3">
    <source>
        <dbReference type="Pfam" id="PF17172"/>
    </source>
</evidence>
<dbReference type="InterPro" id="IPR012336">
    <property type="entry name" value="Thioredoxin-like_fold"/>
</dbReference>
<feature type="domain" description="Metaxin glutathione S-transferase" evidence="2">
    <location>
        <begin position="227"/>
        <end position="293"/>
    </location>
</feature>
<dbReference type="InParanoid" id="A0A1Y2EB05"/>
<sequence length="302" mass="33702">MSVDSKQSAAAPKATAKASDWFTIPAPLRRLFKHFPLLVYPANELPFRTLPNRELPTLYVFSTDQDALQGLPSFNPSCLKWQTFLKLAGAEFRIIPSTNHASPNGALPFLIRPSSASDADSQTPVPSNKLEKYARGNGSTQVPEVSSLRLEAYQSLLDHRIRNAWLYSLYLNPKDTALLFDLYINPTSSTQVVRNTIWHQLQHAAESEILKSTGAPAVNPPALYKGAEEAFEALATVLGGEAWFFGNLNPGLFDATVFAYTHLVLDEKLSWQDSRLRDALMNYPSLVEHRDRILARYWGLQG</sequence>
<dbReference type="AlphaFoldDB" id="A0A1Y2EB05"/>
<proteinExistence type="predicted"/>
<protein>
    <recommendedName>
        <fullName evidence="6">Mitochondrial outer membrane protein</fullName>
    </recommendedName>
</protein>
<feature type="region of interest" description="Disordered" evidence="1">
    <location>
        <begin position="115"/>
        <end position="139"/>
    </location>
</feature>
<evidence type="ECO:0000256" key="1">
    <source>
        <dbReference type="SAM" id="MobiDB-lite"/>
    </source>
</evidence>
<dbReference type="EMBL" id="MCFJ01000003">
    <property type="protein sequence ID" value="ORY68749.1"/>
    <property type="molecule type" value="Genomic_DNA"/>
</dbReference>